<proteinExistence type="predicted"/>
<feature type="compositionally biased region" description="Basic and acidic residues" evidence="1">
    <location>
        <begin position="1"/>
        <end position="15"/>
    </location>
</feature>
<dbReference type="EMBL" id="JANEYF010004254">
    <property type="protein sequence ID" value="KAJ8931723.1"/>
    <property type="molecule type" value="Genomic_DNA"/>
</dbReference>
<evidence type="ECO:0000256" key="1">
    <source>
        <dbReference type="SAM" id="MobiDB-lite"/>
    </source>
</evidence>
<evidence type="ECO:0000313" key="3">
    <source>
        <dbReference type="Proteomes" id="UP001162156"/>
    </source>
</evidence>
<gene>
    <name evidence="2" type="ORF">NQ314_015328</name>
</gene>
<feature type="compositionally biased region" description="Basic and acidic residues" evidence="1">
    <location>
        <begin position="85"/>
        <end position="120"/>
    </location>
</feature>
<organism evidence="2 3">
    <name type="scientific">Rhamnusium bicolor</name>
    <dbReference type="NCBI Taxonomy" id="1586634"/>
    <lineage>
        <taxon>Eukaryota</taxon>
        <taxon>Metazoa</taxon>
        <taxon>Ecdysozoa</taxon>
        <taxon>Arthropoda</taxon>
        <taxon>Hexapoda</taxon>
        <taxon>Insecta</taxon>
        <taxon>Pterygota</taxon>
        <taxon>Neoptera</taxon>
        <taxon>Endopterygota</taxon>
        <taxon>Coleoptera</taxon>
        <taxon>Polyphaga</taxon>
        <taxon>Cucujiformia</taxon>
        <taxon>Chrysomeloidea</taxon>
        <taxon>Cerambycidae</taxon>
        <taxon>Lepturinae</taxon>
        <taxon>Rhagiini</taxon>
        <taxon>Rhamnusium</taxon>
    </lineage>
</organism>
<dbReference type="AlphaFoldDB" id="A0AAV8WZ93"/>
<feature type="region of interest" description="Disordered" evidence="1">
    <location>
        <begin position="1"/>
        <end position="147"/>
    </location>
</feature>
<name>A0AAV8WZ93_9CUCU</name>
<comment type="caution">
    <text evidence="2">The sequence shown here is derived from an EMBL/GenBank/DDBJ whole genome shotgun (WGS) entry which is preliminary data.</text>
</comment>
<feature type="compositionally biased region" description="Pro residues" evidence="1">
    <location>
        <begin position="123"/>
        <end position="134"/>
    </location>
</feature>
<protein>
    <submittedName>
        <fullName evidence="2">Uncharacterized protein</fullName>
    </submittedName>
</protein>
<sequence>ITEWSERRQEQHYTTDRNSPLPYHTPSYSIEHPRRQSPVPDYRASHSPIPDYRPHHSPTPDYIRPSRISPKREVNITPTPPQRKKTSERQRQRVVEERTRYDNGFRSGRLDDSRDHRMEEPPPDYSPPSPPPMPTEEKANAEDTICT</sequence>
<accession>A0AAV8WZ93</accession>
<keyword evidence="3" id="KW-1185">Reference proteome</keyword>
<feature type="non-terminal residue" evidence="2">
    <location>
        <position position="1"/>
    </location>
</feature>
<evidence type="ECO:0000313" key="2">
    <source>
        <dbReference type="EMBL" id="KAJ8931723.1"/>
    </source>
</evidence>
<reference evidence="2" key="1">
    <citation type="journal article" date="2023" name="Insect Mol. Biol.">
        <title>Genome sequencing provides insights into the evolution of gene families encoding plant cell wall-degrading enzymes in longhorned beetles.</title>
        <authorList>
            <person name="Shin N.R."/>
            <person name="Okamura Y."/>
            <person name="Kirsch R."/>
            <person name="Pauchet Y."/>
        </authorList>
    </citation>
    <scope>NUCLEOTIDE SEQUENCE</scope>
    <source>
        <strain evidence="2">RBIC_L_NR</strain>
    </source>
</reference>
<dbReference type="Proteomes" id="UP001162156">
    <property type="component" value="Unassembled WGS sequence"/>
</dbReference>